<name>A0A0E9SPJ2_ANGAN</name>
<evidence type="ECO:0000313" key="1">
    <source>
        <dbReference type="EMBL" id="JAH42423.1"/>
    </source>
</evidence>
<dbReference type="AlphaFoldDB" id="A0A0E9SPJ2"/>
<protein>
    <submittedName>
        <fullName evidence="1">Uncharacterized protein</fullName>
    </submittedName>
</protein>
<reference evidence="1" key="2">
    <citation type="journal article" date="2015" name="Fish Shellfish Immunol.">
        <title>Early steps in the European eel (Anguilla anguilla)-Vibrio vulnificus interaction in the gills: Role of the RtxA13 toxin.</title>
        <authorList>
            <person name="Callol A."/>
            <person name="Pajuelo D."/>
            <person name="Ebbesson L."/>
            <person name="Teles M."/>
            <person name="MacKenzie S."/>
            <person name="Amaro C."/>
        </authorList>
    </citation>
    <scope>NUCLEOTIDE SEQUENCE</scope>
</reference>
<reference evidence="1" key="1">
    <citation type="submission" date="2014-11" db="EMBL/GenBank/DDBJ databases">
        <authorList>
            <person name="Amaro Gonzalez C."/>
        </authorList>
    </citation>
    <scope>NUCLEOTIDE SEQUENCE</scope>
</reference>
<organism evidence="1">
    <name type="scientific">Anguilla anguilla</name>
    <name type="common">European freshwater eel</name>
    <name type="synonym">Muraena anguilla</name>
    <dbReference type="NCBI Taxonomy" id="7936"/>
    <lineage>
        <taxon>Eukaryota</taxon>
        <taxon>Metazoa</taxon>
        <taxon>Chordata</taxon>
        <taxon>Craniata</taxon>
        <taxon>Vertebrata</taxon>
        <taxon>Euteleostomi</taxon>
        <taxon>Actinopterygii</taxon>
        <taxon>Neopterygii</taxon>
        <taxon>Teleostei</taxon>
        <taxon>Anguilliformes</taxon>
        <taxon>Anguillidae</taxon>
        <taxon>Anguilla</taxon>
    </lineage>
</organism>
<accession>A0A0E9SPJ2</accession>
<proteinExistence type="predicted"/>
<sequence length="20" mass="2287">MSYDYTLCVGYGCRVNWNAA</sequence>
<dbReference type="EMBL" id="GBXM01066154">
    <property type="protein sequence ID" value="JAH42423.1"/>
    <property type="molecule type" value="Transcribed_RNA"/>
</dbReference>